<accession>A0A0A9CEU1</accession>
<reference evidence="1" key="1">
    <citation type="submission" date="2014-09" db="EMBL/GenBank/DDBJ databases">
        <authorList>
            <person name="Magalhaes I.L.F."/>
            <person name="Oliveira U."/>
            <person name="Santos F.R."/>
            <person name="Vidigal T.H.D.A."/>
            <person name="Brescovit A.D."/>
            <person name="Santos A.J."/>
        </authorList>
    </citation>
    <scope>NUCLEOTIDE SEQUENCE</scope>
    <source>
        <tissue evidence="1">Shoot tissue taken approximately 20 cm above the soil surface</tissue>
    </source>
</reference>
<dbReference type="EMBL" id="GBRH01224922">
    <property type="protein sequence ID" value="JAD72973.1"/>
    <property type="molecule type" value="Transcribed_RNA"/>
</dbReference>
<name>A0A0A9CEU1_ARUDO</name>
<organism evidence="1">
    <name type="scientific">Arundo donax</name>
    <name type="common">Giant reed</name>
    <name type="synonym">Donax arundinaceus</name>
    <dbReference type="NCBI Taxonomy" id="35708"/>
    <lineage>
        <taxon>Eukaryota</taxon>
        <taxon>Viridiplantae</taxon>
        <taxon>Streptophyta</taxon>
        <taxon>Embryophyta</taxon>
        <taxon>Tracheophyta</taxon>
        <taxon>Spermatophyta</taxon>
        <taxon>Magnoliopsida</taxon>
        <taxon>Liliopsida</taxon>
        <taxon>Poales</taxon>
        <taxon>Poaceae</taxon>
        <taxon>PACMAD clade</taxon>
        <taxon>Arundinoideae</taxon>
        <taxon>Arundineae</taxon>
        <taxon>Arundo</taxon>
    </lineage>
</organism>
<proteinExistence type="predicted"/>
<reference evidence="1" key="2">
    <citation type="journal article" date="2015" name="Data Brief">
        <title>Shoot transcriptome of the giant reed, Arundo donax.</title>
        <authorList>
            <person name="Barrero R.A."/>
            <person name="Guerrero F.D."/>
            <person name="Moolhuijzen P."/>
            <person name="Goolsby J.A."/>
            <person name="Tidwell J."/>
            <person name="Bellgard S.E."/>
            <person name="Bellgard M.I."/>
        </authorList>
    </citation>
    <scope>NUCLEOTIDE SEQUENCE</scope>
    <source>
        <tissue evidence="1">Shoot tissue taken approximately 20 cm above the soil surface</tissue>
    </source>
</reference>
<protein>
    <submittedName>
        <fullName evidence="1">Uncharacterized protein</fullName>
    </submittedName>
</protein>
<dbReference type="AlphaFoldDB" id="A0A0A9CEU1"/>
<evidence type="ECO:0000313" key="1">
    <source>
        <dbReference type="EMBL" id="JAD72973.1"/>
    </source>
</evidence>
<sequence length="107" mass="12818">MQYLSHKAVYIAYILQENQLNNSRVNTNVQRMHRKSLKVDPKTVYQCFHIKNTDILQFKFQNNSSFLMHPIKPTRQIDIHVVFWYYKTKVGNPYHISSWNGFSNVIL</sequence>